<feature type="repeat" description="TPR" evidence="1">
    <location>
        <begin position="168"/>
        <end position="201"/>
    </location>
</feature>
<dbReference type="SUPFAM" id="SSF48452">
    <property type="entry name" value="TPR-like"/>
    <property type="match status" value="1"/>
</dbReference>
<dbReference type="EMBL" id="BMEY01000028">
    <property type="protein sequence ID" value="GGA91039.1"/>
    <property type="molecule type" value="Genomic_DNA"/>
</dbReference>
<keyword evidence="1" id="KW-0802">TPR repeat</keyword>
<dbReference type="InterPro" id="IPR019734">
    <property type="entry name" value="TPR_rpt"/>
</dbReference>
<reference evidence="2" key="1">
    <citation type="journal article" date="2014" name="Int. J. Syst. Evol. Microbiol.">
        <title>Complete genome sequence of Corynebacterium casei LMG S-19264T (=DSM 44701T), isolated from a smear-ripened cheese.</title>
        <authorList>
            <consortium name="US DOE Joint Genome Institute (JGI-PGF)"/>
            <person name="Walter F."/>
            <person name="Albersmeier A."/>
            <person name="Kalinowski J."/>
            <person name="Ruckert C."/>
        </authorList>
    </citation>
    <scope>NUCLEOTIDE SEQUENCE</scope>
    <source>
        <strain evidence="2">CGMCC 1.12408</strain>
    </source>
</reference>
<accession>A0A916SAC1</accession>
<evidence type="ECO:0000256" key="1">
    <source>
        <dbReference type="PROSITE-ProRule" id="PRU00339"/>
    </source>
</evidence>
<protein>
    <recommendedName>
        <fullName evidence="4">Tetratricopeptide repeat protein</fullName>
    </recommendedName>
</protein>
<dbReference type="Pfam" id="PF13424">
    <property type="entry name" value="TPR_12"/>
    <property type="match status" value="1"/>
</dbReference>
<dbReference type="SMART" id="SM00028">
    <property type="entry name" value="TPR"/>
    <property type="match status" value="4"/>
</dbReference>
<organism evidence="2 3">
    <name type="scientific">Ornithinibacillus halotolerans</name>
    <dbReference type="NCBI Taxonomy" id="1274357"/>
    <lineage>
        <taxon>Bacteria</taxon>
        <taxon>Bacillati</taxon>
        <taxon>Bacillota</taxon>
        <taxon>Bacilli</taxon>
        <taxon>Bacillales</taxon>
        <taxon>Bacillaceae</taxon>
        <taxon>Ornithinibacillus</taxon>
    </lineage>
</organism>
<evidence type="ECO:0008006" key="4">
    <source>
        <dbReference type="Google" id="ProtNLM"/>
    </source>
</evidence>
<comment type="caution">
    <text evidence="2">The sequence shown here is derived from an EMBL/GenBank/DDBJ whole genome shotgun (WGS) entry which is preliminary data.</text>
</comment>
<gene>
    <name evidence="2" type="primary">rapE</name>
    <name evidence="2" type="ORF">GCM10008025_36950</name>
</gene>
<sequence length="310" mass="37183">MMSEFADNRNPSIHLIVILAHLRMSILHNDNRKAERYYKKAEKLIDYLDEEMTTEYQRICGLYHYLLGDLEEALTYLKQVEKATDYPLMEEIYYLLSLIYSRQNELYLSTYYAEKALETFVAKMDYKQCTNCNLILGVNYYKLEKYDKALEIYHNILEQEKDNYSLKAKVFHNIGLLYSKRGQSELAIKYYQESIVLKDKKATKPKTIYLIAKEYYRLNEKKLAETWAMKGLFLAKEFRDKEYEIKLQVLILLITNQDIDLYIKNVAMPFFKQRGDSDSVREFIKLLTNNYEENKKFKEAYFLLKEYINI</sequence>
<evidence type="ECO:0000313" key="3">
    <source>
        <dbReference type="Proteomes" id="UP000613512"/>
    </source>
</evidence>
<keyword evidence="3" id="KW-1185">Reference proteome</keyword>
<dbReference type="Gene3D" id="1.25.40.10">
    <property type="entry name" value="Tetratricopeptide repeat domain"/>
    <property type="match status" value="1"/>
</dbReference>
<name>A0A916SAC1_9BACI</name>
<proteinExistence type="predicted"/>
<dbReference type="AlphaFoldDB" id="A0A916SAC1"/>
<dbReference type="Proteomes" id="UP000613512">
    <property type="component" value="Unassembled WGS sequence"/>
</dbReference>
<feature type="repeat" description="TPR" evidence="1">
    <location>
        <begin position="130"/>
        <end position="163"/>
    </location>
</feature>
<dbReference type="InterPro" id="IPR011990">
    <property type="entry name" value="TPR-like_helical_dom_sf"/>
</dbReference>
<evidence type="ECO:0000313" key="2">
    <source>
        <dbReference type="EMBL" id="GGA91039.1"/>
    </source>
</evidence>
<reference evidence="2" key="2">
    <citation type="submission" date="2020-09" db="EMBL/GenBank/DDBJ databases">
        <authorList>
            <person name="Sun Q."/>
            <person name="Zhou Y."/>
        </authorList>
    </citation>
    <scope>NUCLEOTIDE SEQUENCE</scope>
    <source>
        <strain evidence="2">CGMCC 1.12408</strain>
    </source>
</reference>
<dbReference type="PROSITE" id="PS50005">
    <property type="entry name" value="TPR"/>
    <property type="match status" value="2"/>
</dbReference>